<feature type="domain" description="DUF3347" evidence="2">
    <location>
        <begin position="56"/>
        <end position="146"/>
    </location>
</feature>
<dbReference type="PROSITE" id="PS51257">
    <property type="entry name" value="PROKAR_LIPOPROTEIN"/>
    <property type="match status" value="1"/>
</dbReference>
<dbReference type="InterPro" id="IPR021782">
    <property type="entry name" value="DUF3347"/>
</dbReference>
<proteinExistence type="predicted"/>
<evidence type="ECO:0000313" key="4">
    <source>
        <dbReference type="Proteomes" id="UP000281028"/>
    </source>
</evidence>
<name>A0A9Q5GPF0_9BACT</name>
<dbReference type="EMBL" id="RIAR02000001">
    <property type="protein sequence ID" value="NSL90905.1"/>
    <property type="molecule type" value="Genomic_DNA"/>
</dbReference>
<gene>
    <name evidence="3" type="ORF">ECE50_029040</name>
</gene>
<reference evidence="3" key="1">
    <citation type="submission" date="2020-05" db="EMBL/GenBank/DDBJ databases">
        <title>Chitinophaga laudate sp. nov., isolated from a tropical peat swamp.</title>
        <authorList>
            <person name="Goh C.B.S."/>
            <person name="Lee M.S."/>
            <person name="Parimannan S."/>
            <person name="Pasbakhsh P."/>
            <person name="Yule C.M."/>
            <person name="Rajandas H."/>
            <person name="Loke S."/>
            <person name="Croft L."/>
            <person name="Tan J.B.L."/>
        </authorList>
    </citation>
    <scope>NUCLEOTIDE SEQUENCE</scope>
    <source>
        <strain evidence="3">Mgbs1</strain>
    </source>
</reference>
<sequence>MKRVFISAAVLATIAFAACNSGSQHEANADSSAAVATTPAATATGDTKTTGAVNTIVDDYLKIKDALANDNDADAAAAGKALAAAVAATDKSGFTPEQQQIFAANEAELKEHGEHISQNTGNIEHQREHFAEMSEDVMELVKTFGGGRTLYKGHCPMYNNNKGADWLTTTSEVKNPYMGAKMLACGSVEELSK</sequence>
<evidence type="ECO:0000256" key="1">
    <source>
        <dbReference type="SAM" id="SignalP"/>
    </source>
</evidence>
<dbReference type="Pfam" id="PF11827">
    <property type="entry name" value="DUF3347"/>
    <property type="match status" value="1"/>
</dbReference>
<feature type="signal peptide" evidence="1">
    <location>
        <begin position="1"/>
        <end position="17"/>
    </location>
</feature>
<dbReference type="Proteomes" id="UP000281028">
    <property type="component" value="Unassembled WGS sequence"/>
</dbReference>
<feature type="chain" id="PRO_5040215987" evidence="1">
    <location>
        <begin position="18"/>
        <end position="193"/>
    </location>
</feature>
<dbReference type="OrthoDB" id="5513217at2"/>
<evidence type="ECO:0000259" key="2">
    <source>
        <dbReference type="Pfam" id="PF11827"/>
    </source>
</evidence>
<dbReference type="AlphaFoldDB" id="A0A9Q5GPF0"/>
<keyword evidence="1" id="KW-0732">Signal</keyword>
<evidence type="ECO:0000313" key="3">
    <source>
        <dbReference type="EMBL" id="NSL90905.1"/>
    </source>
</evidence>
<comment type="caution">
    <text evidence="3">The sequence shown here is derived from an EMBL/GenBank/DDBJ whole genome shotgun (WGS) entry which is preliminary data.</text>
</comment>
<keyword evidence="4" id="KW-1185">Reference proteome</keyword>
<organism evidence="3 4">
    <name type="scientific">Chitinophaga solisilvae</name>
    <dbReference type="NCBI Taxonomy" id="1233460"/>
    <lineage>
        <taxon>Bacteria</taxon>
        <taxon>Pseudomonadati</taxon>
        <taxon>Bacteroidota</taxon>
        <taxon>Chitinophagia</taxon>
        <taxon>Chitinophagales</taxon>
        <taxon>Chitinophagaceae</taxon>
        <taxon>Chitinophaga</taxon>
    </lineage>
</organism>
<protein>
    <submittedName>
        <fullName evidence="3">DUF3347 domain-containing protein</fullName>
    </submittedName>
</protein>
<accession>A0A9Q5GPF0</accession>